<sequence>MKLRTIFMSMLVIAALTSCNNDDVDHHGGPQMADVDVAYLSIKIETQPTTRASGSTEKPGANESDLKALYLITFDDNGMVVGIPGTTNYFTMLSTSSTTPEAIKVSKNAKQLLVIANPDGMLKNAINNISVTSSFSSVNAAITGTTKDEVIDNPNSISKGFTMINSGPNEETEGKVTNLLIDISNSLKDNEDEAEANRVPVSLERLAAKLDLQEKPGGATTKQEGASFTFGRWTLDAVNSTYYPCAEKHILGSTHTQGIYKKNFYTYDPNFNGASGLVFATIDTDNDYSPLLAESYDWQNKGTTAYCIENTMDADDQLFGNATRLVIQATYFPSGFNTQGDWFNYAGKNYDGLEKLKEAYSEAGEDSNLKKACDKMFNKIKAYASEHPGITISGVNFASLTEEDLSKIPNGGQVIKDGKDDVIRWYQKGLCYYYYMIRHDNTLDDEMVFGKYGVVRNNWYSLTLNSVGGPGSPWYPEANNPGPGDPDPKDPIDEAAGYLGITVSVAPWIVWENEIDI</sequence>
<keyword evidence="3" id="KW-0732">Signal</keyword>
<name>A0A3D8HKQ8_9BACT</name>
<gene>
    <name evidence="9" type="ORF">DWU89_00725</name>
    <name evidence="8" type="ORF">H8784_00705</name>
</gene>
<protein>
    <submittedName>
        <fullName evidence="8">Mfa1 family fimbria major subunit</fullName>
    </submittedName>
</protein>
<evidence type="ECO:0000256" key="5">
    <source>
        <dbReference type="SAM" id="MobiDB-lite"/>
    </source>
</evidence>
<dbReference type="Pfam" id="PF15495">
    <property type="entry name" value="Fimbrillin_C"/>
    <property type="match status" value="1"/>
</dbReference>
<evidence type="ECO:0000256" key="4">
    <source>
        <dbReference type="ARBA" id="ARBA00023263"/>
    </source>
</evidence>
<dbReference type="Gene3D" id="2.60.40.2580">
    <property type="match status" value="1"/>
</dbReference>
<keyword evidence="11" id="KW-1185">Reference proteome</keyword>
<accession>A0A3D8HKQ8</accession>
<evidence type="ECO:0000256" key="3">
    <source>
        <dbReference type="ARBA" id="ARBA00022729"/>
    </source>
</evidence>
<evidence type="ECO:0000313" key="8">
    <source>
        <dbReference type="EMBL" id="MBC8600239.1"/>
    </source>
</evidence>
<dbReference type="Gene3D" id="1.10.20.150">
    <property type="match status" value="1"/>
</dbReference>
<reference evidence="9 10" key="1">
    <citation type="submission" date="2018-07" db="EMBL/GenBank/DDBJ databases">
        <title>Parabacteroides acidifaciens nov. sp., isolated from human feces.</title>
        <authorList>
            <person name="Wang Y.J."/>
        </authorList>
    </citation>
    <scope>NUCLEOTIDE SEQUENCE [LARGE SCALE GENOMIC DNA]</scope>
    <source>
        <strain evidence="9 10">426-9</strain>
    </source>
</reference>
<reference evidence="8 11" key="2">
    <citation type="submission" date="2020-08" db="EMBL/GenBank/DDBJ databases">
        <title>Genome public.</title>
        <authorList>
            <person name="Liu C."/>
            <person name="Sun Q."/>
        </authorList>
    </citation>
    <scope>NUCLEOTIDE SEQUENCE [LARGE SCALE GENOMIC DNA]</scope>
    <source>
        <strain evidence="8 11">426_9</strain>
    </source>
</reference>
<dbReference type="Proteomes" id="UP000629596">
    <property type="component" value="Unassembled WGS sequence"/>
</dbReference>
<evidence type="ECO:0000256" key="2">
    <source>
        <dbReference type="ARBA" id="ARBA00006011"/>
    </source>
</evidence>
<dbReference type="EMBL" id="QREV01000001">
    <property type="protein sequence ID" value="RDU51187.1"/>
    <property type="molecule type" value="Genomic_DNA"/>
</dbReference>
<dbReference type="Gene3D" id="2.60.40.3690">
    <property type="match status" value="1"/>
</dbReference>
<evidence type="ECO:0000313" key="10">
    <source>
        <dbReference type="Proteomes" id="UP000256321"/>
    </source>
</evidence>
<dbReference type="RefSeq" id="WP_115497777.1">
    <property type="nucleotide sequence ID" value="NZ_JACRTI010000001.1"/>
</dbReference>
<comment type="similarity">
    <text evidence="2">Belongs to the bacteroidetes fimbrillin superfamily. FimA/Mfa1 family.</text>
</comment>
<dbReference type="InterPro" id="IPR047786">
    <property type="entry name" value="Mfa1_fim"/>
</dbReference>
<dbReference type="InterPro" id="IPR029140">
    <property type="entry name" value="Mfa1_C"/>
</dbReference>
<dbReference type="InterPro" id="IPR029141">
    <property type="entry name" value="FimA_N"/>
</dbReference>
<evidence type="ECO:0000259" key="6">
    <source>
        <dbReference type="Pfam" id="PF06321"/>
    </source>
</evidence>
<evidence type="ECO:0000313" key="11">
    <source>
        <dbReference type="Proteomes" id="UP000629596"/>
    </source>
</evidence>
<dbReference type="NCBIfam" id="NF038041">
    <property type="entry name" value="fim_Mfa1_fam"/>
    <property type="match status" value="1"/>
</dbReference>
<feature type="domain" description="Major fimbrial subunit protein N-terminal" evidence="6">
    <location>
        <begin position="38"/>
        <end position="205"/>
    </location>
</feature>
<feature type="domain" description="Minor fimbrium subunit Mfa1 C-terminal" evidence="7">
    <location>
        <begin position="426"/>
        <end position="513"/>
    </location>
</feature>
<dbReference type="EMBL" id="JACRTI010000001">
    <property type="protein sequence ID" value="MBC8600239.1"/>
    <property type="molecule type" value="Genomic_DNA"/>
</dbReference>
<organism evidence="9 10">
    <name type="scientific">Parabacteroides acidifaciens</name>
    <dbReference type="NCBI Taxonomy" id="2290935"/>
    <lineage>
        <taxon>Bacteria</taxon>
        <taxon>Pseudomonadati</taxon>
        <taxon>Bacteroidota</taxon>
        <taxon>Bacteroidia</taxon>
        <taxon>Bacteroidales</taxon>
        <taxon>Tannerellaceae</taxon>
        <taxon>Parabacteroides</taxon>
    </lineage>
</organism>
<dbReference type="PROSITE" id="PS51257">
    <property type="entry name" value="PROKAR_LIPOPROTEIN"/>
    <property type="match status" value="1"/>
</dbReference>
<comment type="caution">
    <text evidence="9">The sequence shown here is derived from an EMBL/GenBank/DDBJ whole genome shotgun (WGS) entry which is preliminary data.</text>
</comment>
<dbReference type="Proteomes" id="UP000256321">
    <property type="component" value="Unassembled WGS sequence"/>
</dbReference>
<keyword evidence="4" id="KW-0281">Fimbrium</keyword>
<evidence type="ECO:0000259" key="7">
    <source>
        <dbReference type="Pfam" id="PF15495"/>
    </source>
</evidence>
<dbReference type="GO" id="GO:0009418">
    <property type="term" value="C:pilus shaft"/>
    <property type="evidence" value="ECO:0007669"/>
    <property type="project" value="InterPro"/>
</dbReference>
<evidence type="ECO:0000313" key="9">
    <source>
        <dbReference type="EMBL" id="RDU51187.1"/>
    </source>
</evidence>
<feature type="region of interest" description="Disordered" evidence="5">
    <location>
        <begin position="473"/>
        <end position="493"/>
    </location>
</feature>
<dbReference type="AlphaFoldDB" id="A0A3D8HKQ8"/>
<dbReference type="Pfam" id="PF06321">
    <property type="entry name" value="P_gingi_FimA"/>
    <property type="match status" value="1"/>
</dbReference>
<proteinExistence type="inferred from homology"/>
<comment type="subcellular location">
    <subcellularLocation>
        <location evidence="1">Fimbrium</location>
    </subcellularLocation>
</comment>
<evidence type="ECO:0000256" key="1">
    <source>
        <dbReference type="ARBA" id="ARBA00004561"/>
    </source>
</evidence>